<reference evidence="1 3" key="2">
    <citation type="journal article" date="2014" name="BMC Genomics">
        <title>An improved genome release (version Mt4.0) for the model legume Medicago truncatula.</title>
        <authorList>
            <person name="Tang H."/>
            <person name="Krishnakumar V."/>
            <person name="Bidwell S."/>
            <person name="Rosen B."/>
            <person name="Chan A."/>
            <person name="Zhou S."/>
            <person name="Gentzbittel L."/>
            <person name="Childs K.L."/>
            <person name="Yandell M."/>
            <person name="Gundlach H."/>
            <person name="Mayer K.F."/>
            <person name="Schwartz D.C."/>
            <person name="Town C.D."/>
        </authorList>
    </citation>
    <scope>GENOME REANNOTATION</scope>
    <source>
        <strain evidence="1">A17</strain>
        <strain evidence="2 3">cv. Jemalong A17</strain>
    </source>
</reference>
<name>A0A072TG05_MEDTR</name>
<reference evidence="1 3" key="1">
    <citation type="journal article" date="2011" name="Nature">
        <title>The Medicago genome provides insight into the evolution of rhizobial symbioses.</title>
        <authorList>
            <person name="Young N.D."/>
            <person name="Debelle F."/>
            <person name="Oldroyd G.E."/>
            <person name="Geurts R."/>
            <person name="Cannon S.B."/>
            <person name="Udvardi M.K."/>
            <person name="Benedito V.A."/>
            <person name="Mayer K.F."/>
            <person name="Gouzy J."/>
            <person name="Schoof H."/>
            <person name="Van de Peer Y."/>
            <person name="Proost S."/>
            <person name="Cook D.R."/>
            <person name="Meyers B.C."/>
            <person name="Spannagl M."/>
            <person name="Cheung F."/>
            <person name="De Mita S."/>
            <person name="Krishnakumar V."/>
            <person name="Gundlach H."/>
            <person name="Zhou S."/>
            <person name="Mudge J."/>
            <person name="Bharti A.K."/>
            <person name="Murray J.D."/>
            <person name="Naoumkina M.A."/>
            <person name="Rosen B."/>
            <person name="Silverstein K.A."/>
            <person name="Tang H."/>
            <person name="Rombauts S."/>
            <person name="Zhao P.X."/>
            <person name="Zhou P."/>
            <person name="Barbe V."/>
            <person name="Bardou P."/>
            <person name="Bechner M."/>
            <person name="Bellec A."/>
            <person name="Berger A."/>
            <person name="Berges H."/>
            <person name="Bidwell S."/>
            <person name="Bisseling T."/>
            <person name="Choisne N."/>
            <person name="Couloux A."/>
            <person name="Denny R."/>
            <person name="Deshpande S."/>
            <person name="Dai X."/>
            <person name="Doyle J.J."/>
            <person name="Dudez A.M."/>
            <person name="Farmer A.D."/>
            <person name="Fouteau S."/>
            <person name="Franken C."/>
            <person name="Gibelin C."/>
            <person name="Gish J."/>
            <person name="Goldstein S."/>
            <person name="Gonzalez A.J."/>
            <person name="Green P.J."/>
            <person name="Hallab A."/>
            <person name="Hartog M."/>
            <person name="Hua A."/>
            <person name="Humphray S.J."/>
            <person name="Jeong D.H."/>
            <person name="Jing Y."/>
            <person name="Jocker A."/>
            <person name="Kenton S.M."/>
            <person name="Kim D.J."/>
            <person name="Klee K."/>
            <person name="Lai H."/>
            <person name="Lang C."/>
            <person name="Lin S."/>
            <person name="Macmil S.L."/>
            <person name="Magdelenat G."/>
            <person name="Matthews L."/>
            <person name="McCorrison J."/>
            <person name="Monaghan E.L."/>
            <person name="Mun J.H."/>
            <person name="Najar F.Z."/>
            <person name="Nicholson C."/>
            <person name="Noirot C."/>
            <person name="O'Bleness M."/>
            <person name="Paule C.R."/>
            <person name="Poulain J."/>
            <person name="Prion F."/>
            <person name="Qin B."/>
            <person name="Qu C."/>
            <person name="Retzel E.F."/>
            <person name="Riddle C."/>
            <person name="Sallet E."/>
            <person name="Samain S."/>
            <person name="Samson N."/>
            <person name="Sanders I."/>
            <person name="Saurat O."/>
            <person name="Scarpelli C."/>
            <person name="Schiex T."/>
            <person name="Segurens B."/>
            <person name="Severin A.J."/>
            <person name="Sherrier D.J."/>
            <person name="Shi R."/>
            <person name="Sims S."/>
            <person name="Singer S.R."/>
            <person name="Sinharoy S."/>
            <person name="Sterck L."/>
            <person name="Viollet A."/>
            <person name="Wang B.B."/>
            <person name="Wang K."/>
            <person name="Wang M."/>
            <person name="Wang X."/>
            <person name="Warfsmann J."/>
            <person name="Weissenbach J."/>
            <person name="White D.D."/>
            <person name="White J.D."/>
            <person name="Wiley G.B."/>
            <person name="Wincker P."/>
            <person name="Xing Y."/>
            <person name="Yang L."/>
            <person name="Yao Z."/>
            <person name="Ying F."/>
            <person name="Zhai J."/>
            <person name="Zhou L."/>
            <person name="Zuber A."/>
            <person name="Denarie J."/>
            <person name="Dixon R.A."/>
            <person name="May G.D."/>
            <person name="Schwartz D.C."/>
            <person name="Rogers J."/>
            <person name="Quetier F."/>
            <person name="Town C.D."/>
            <person name="Roe B.A."/>
        </authorList>
    </citation>
    <scope>NUCLEOTIDE SEQUENCE [LARGE SCALE GENOMIC DNA]</scope>
    <source>
        <strain evidence="1">A17</strain>
        <strain evidence="2 3">cv. Jemalong A17</strain>
    </source>
</reference>
<dbReference type="Proteomes" id="UP000002051">
    <property type="component" value="Unassembled WGS sequence"/>
</dbReference>
<dbReference type="HOGENOM" id="CLU_1689374_0_0_1"/>
<keyword evidence="3" id="KW-1185">Reference proteome</keyword>
<dbReference type="EnsemblPlants" id="KEH15883">
    <property type="protein sequence ID" value="KEH15883"/>
    <property type="gene ID" value="MTR_0466s0020"/>
</dbReference>
<dbReference type="EMBL" id="KL403191">
    <property type="protein sequence ID" value="KEH15883.1"/>
    <property type="molecule type" value="Genomic_DNA"/>
</dbReference>
<evidence type="ECO:0000313" key="2">
    <source>
        <dbReference type="EnsemblPlants" id="KEH15883"/>
    </source>
</evidence>
<evidence type="ECO:0000313" key="1">
    <source>
        <dbReference type="EMBL" id="KEH15883.1"/>
    </source>
</evidence>
<reference evidence="2" key="3">
    <citation type="submission" date="2015-06" db="UniProtKB">
        <authorList>
            <consortium name="EnsemblPlants"/>
        </authorList>
    </citation>
    <scope>IDENTIFICATION</scope>
    <source>
        <strain evidence="2">cv. Jemalong A17</strain>
    </source>
</reference>
<sequence>MEISGNFRHRLEALSKGCKIGLKIVSSRSMWWWWASWCLIQRLKRVRKRYNVDSLYKTTIQPKDKQDKESKEKITTPRNVHPVRSNLTYSRGEIDLSNPLSMSSYKEIQMGYKKLASTSSQRTTLISTHFSNLTNEQDTHDFHSPKVFTIVSSSRI</sequence>
<proteinExistence type="predicted"/>
<dbReference type="AlphaFoldDB" id="A0A072TG05"/>
<protein>
    <submittedName>
        <fullName evidence="1 2">Uncharacterized protein</fullName>
    </submittedName>
</protein>
<organism evidence="1 3">
    <name type="scientific">Medicago truncatula</name>
    <name type="common">Barrel medic</name>
    <name type="synonym">Medicago tribuloides</name>
    <dbReference type="NCBI Taxonomy" id="3880"/>
    <lineage>
        <taxon>Eukaryota</taxon>
        <taxon>Viridiplantae</taxon>
        <taxon>Streptophyta</taxon>
        <taxon>Embryophyta</taxon>
        <taxon>Tracheophyta</taxon>
        <taxon>Spermatophyta</taxon>
        <taxon>Magnoliopsida</taxon>
        <taxon>eudicotyledons</taxon>
        <taxon>Gunneridae</taxon>
        <taxon>Pentapetalae</taxon>
        <taxon>rosids</taxon>
        <taxon>fabids</taxon>
        <taxon>Fabales</taxon>
        <taxon>Fabaceae</taxon>
        <taxon>Papilionoideae</taxon>
        <taxon>50 kb inversion clade</taxon>
        <taxon>NPAAA clade</taxon>
        <taxon>Hologalegina</taxon>
        <taxon>IRL clade</taxon>
        <taxon>Trifolieae</taxon>
        <taxon>Medicago</taxon>
    </lineage>
</organism>
<accession>A0A072TG05</accession>
<gene>
    <name evidence="1" type="ORF">MTR_0466s0020</name>
</gene>
<evidence type="ECO:0000313" key="3">
    <source>
        <dbReference type="Proteomes" id="UP000002051"/>
    </source>
</evidence>